<comment type="cofactor">
    <cofactor evidence="1 8">
        <name>heme</name>
        <dbReference type="ChEBI" id="CHEBI:30413"/>
    </cofactor>
</comment>
<evidence type="ECO:0000256" key="7">
    <source>
        <dbReference type="ARBA" id="ARBA00023033"/>
    </source>
</evidence>
<evidence type="ECO:0000256" key="6">
    <source>
        <dbReference type="ARBA" id="ARBA00023004"/>
    </source>
</evidence>
<reference evidence="11 12" key="1">
    <citation type="submission" date="2020-02" db="EMBL/GenBank/DDBJ databases">
        <authorList>
            <person name="Ferguson B K."/>
        </authorList>
    </citation>
    <scope>NUCLEOTIDE SEQUENCE [LARGE SCALE GENOMIC DNA]</scope>
</reference>
<dbReference type="Gene3D" id="1.10.630.10">
    <property type="entry name" value="Cytochrome P450"/>
    <property type="match status" value="1"/>
</dbReference>
<keyword evidence="3 8" id="KW-0349">Heme</keyword>
<dbReference type="Proteomes" id="UP000479190">
    <property type="component" value="Unassembled WGS sequence"/>
</dbReference>
<accession>A0A6H5I8W7</accession>
<keyword evidence="5 9" id="KW-0560">Oxidoreductase</keyword>
<dbReference type="PANTHER" id="PTHR24291">
    <property type="entry name" value="CYTOCHROME P450 FAMILY 4"/>
    <property type="match status" value="1"/>
</dbReference>
<keyword evidence="4 8" id="KW-0479">Metal-binding</keyword>
<dbReference type="InterPro" id="IPR001128">
    <property type="entry name" value="Cyt_P450"/>
</dbReference>
<dbReference type="PANTHER" id="PTHR24291:SF106">
    <property type="entry name" value="CYTOCHROME P450 4G1-RELATED"/>
    <property type="match status" value="1"/>
</dbReference>
<keyword evidence="6 8" id="KW-0408">Iron</keyword>
<organism evidence="11 12">
    <name type="scientific">Trichogramma brassicae</name>
    <dbReference type="NCBI Taxonomy" id="86971"/>
    <lineage>
        <taxon>Eukaryota</taxon>
        <taxon>Metazoa</taxon>
        <taxon>Ecdysozoa</taxon>
        <taxon>Arthropoda</taxon>
        <taxon>Hexapoda</taxon>
        <taxon>Insecta</taxon>
        <taxon>Pterygota</taxon>
        <taxon>Neoptera</taxon>
        <taxon>Endopterygota</taxon>
        <taxon>Hymenoptera</taxon>
        <taxon>Apocrita</taxon>
        <taxon>Proctotrupomorpha</taxon>
        <taxon>Chalcidoidea</taxon>
        <taxon>Trichogrammatidae</taxon>
        <taxon>Trichogramma</taxon>
    </lineage>
</organism>
<dbReference type="PRINTS" id="PR00463">
    <property type="entry name" value="EP450I"/>
</dbReference>
<keyword evidence="10" id="KW-1133">Transmembrane helix</keyword>
<comment type="similarity">
    <text evidence="2 9">Belongs to the cytochrome P450 family.</text>
</comment>
<feature type="binding site" description="axial binding residue" evidence="8">
    <location>
        <position position="627"/>
    </location>
    <ligand>
        <name>heme</name>
        <dbReference type="ChEBI" id="CHEBI:30413"/>
    </ligand>
    <ligandPart>
        <name>Fe</name>
        <dbReference type="ChEBI" id="CHEBI:18248"/>
    </ligandPart>
</feature>
<dbReference type="PROSITE" id="PS00086">
    <property type="entry name" value="CYTOCHROME_P450"/>
    <property type="match status" value="1"/>
</dbReference>
<dbReference type="PRINTS" id="PR00385">
    <property type="entry name" value="P450"/>
</dbReference>
<dbReference type="InterPro" id="IPR002401">
    <property type="entry name" value="Cyt_P450_E_grp-I"/>
</dbReference>
<evidence type="ECO:0000313" key="12">
    <source>
        <dbReference type="Proteomes" id="UP000479190"/>
    </source>
</evidence>
<gene>
    <name evidence="11" type="ORF">TBRA_LOCUS3369</name>
</gene>
<dbReference type="Pfam" id="PF00067">
    <property type="entry name" value="p450"/>
    <property type="match status" value="1"/>
</dbReference>
<dbReference type="EMBL" id="CADCXV010000645">
    <property type="protein sequence ID" value="CAB0031400.1"/>
    <property type="molecule type" value="Genomic_DNA"/>
</dbReference>
<keyword evidence="7 9" id="KW-0503">Monooxygenase</keyword>
<name>A0A6H5I8W7_9HYME</name>
<keyword evidence="10" id="KW-0812">Transmembrane</keyword>
<proteinExistence type="inferred from homology"/>
<sequence>MEYSTLCVITLYYLLYYGIYYRITRRRNLNEICATGTAAEHRLHLLDSTCIDIQVYTTRRCWLRYAASSSVRYKYQMSRQCSRRTKPETIIYSRQSATSRIRSLCSSNISSSKYRVVFVVSRSSSSPRMSAAGPEMVTGTLATASATGAFSATSVFFTLLVPALVLYYIYFRVTRRHMIELADKIPGPTGFPLIGNALELLGSSDTIFKNVYKRSFEFDQVIKLWIGPKLVVFLIDPRDVEVILSSHVYIDKSPEYRFFQPWLGNGLLISTGQKWRAHRKLIAPTFHLNVLKSFIDLFNANSNAVVEKLRKEGNREFDIHDYMSETTVEILLETAMGVSKTTQDKSGFEYAMAVMKMCDILHLRHTRVWLRPDWLFNLTKHGKEQVKLLDIIHGLTKKVVARKKEDYKSGKRNFVEVSKEQAKSTTVVEGLSFGQSSGLKDDLDVDDNDVGEKKRQAFLDLLVEASQNGVVLTDEEMKEQVDTIMFEGHDTTAAGSSFFLSMMGCHPDIQEKVIQEIDEIFGDSDRPATFQDTLEMKYLERCLMETLRMYPPVPIIAREVKTDLKLASGDYTIPAGCTVVVATFKLHRQPHIYPNPDVFNPDNFLPEKTANRHYYAFVPFSAGPRSCVGRKYAMLKLKILLSTILRNYRVKSTVKEEDFRLQADIILKRAEGFKVKLEPRKRAGGVKA</sequence>
<evidence type="ECO:0000256" key="9">
    <source>
        <dbReference type="RuleBase" id="RU000461"/>
    </source>
</evidence>
<evidence type="ECO:0000256" key="8">
    <source>
        <dbReference type="PIRSR" id="PIRSR602401-1"/>
    </source>
</evidence>
<dbReference type="GO" id="GO:0004497">
    <property type="term" value="F:monooxygenase activity"/>
    <property type="evidence" value="ECO:0007669"/>
    <property type="project" value="UniProtKB-KW"/>
</dbReference>
<keyword evidence="12" id="KW-1185">Reference proteome</keyword>
<evidence type="ECO:0000256" key="4">
    <source>
        <dbReference type="ARBA" id="ARBA00022723"/>
    </source>
</evidence>
<dbReference type="InterPro" id="IPR017972">
    <property type="entry name" value="Cyt_P450_CS"/>
</dbReference>
<dbReference type="SUPFAM" id="SSF48264">
    <property type="entry name" value="Cytochrome P450"/>
    <property type="match status" value="1"/>
</dbReference>
<evidence type="ECO:0000256" key="3">
    <source>
        <dbReference type="ARBA" id="ARBA00022617"/>
    </source>
</evidence>
<dbReference type="GO" id="GO:0005506">
    <property type="term" value="F:iron ion binding"/>
    <property type="evidence" value="ECO:0007669"/>
    <property type="project" value="InterPro"/>
</dbReference>
<dbReference type="GO" id="GO:0016705">
    <property type="term" value="F:oxidoreductase activity, acting on paired donors, with incorporation or reduction of molecular oxygen"/>
    <property type="evidence" value="ECO:0007669"/>
    <property type="project" value="InterPro"/>
</dbReference>
<feature type="transmembrane region" description="Helical" evidence="10">
    <location>
        <begin position="149"/>
        <end position="170"/>
    </location>
</feature>
<dbReference type="OrthoDB" id="1470350at2759"/>
<evidence type="ECO:0000256" key="1">
    <source>
        <dbReference type="ARBA" id="ARBA00001971"/>
    </source>
</evidence>
<dbReference type="CDD" id="cd20628">
    <property type="entry name" value="CYP4"/>
    <property type="match status" value="1"/>
</dbReference>
<dbReference type="GO" id="GO:0020037">
    <property type="term" value="F:heme binding"/>
    <property type="evidence" value="ECO:0007669"/>
    <property type="project" value="InterPro"/>
</dbReference>
<dbReference type="InterPro" id="IPR050196">
    <property type="entry name" value="Cytochrome_P450_Monoox"/>
</dbReference>
<dbReference type="InterPro" id="IPR036396">
    <property type="entry name" value="Cyt_P450_sf"/>
</dbReference>
<evidence type="ECO:0000313" key="11">
    <source>
        <dbReference type="EMBL" id="CAB0031400.1"/>
    </source>
</evidence>
<evidence type="ECO:0000256" key="2">
    <source>
        <dbReference type="ARBA" id="ARBA00010617"/>
    </source>
</evidence>
<evidence type="ECO:0000256" key="10">
    <source>
        <dbReference type="SAM" id="Phobius"/>
    </source>
</evidence>
<dbReference type="AlphaFoldDB" id="A0A6H5I8W7"/>
<keyword evidence="10" id="KW-0472">Membrane</keyword>
<evidence type="ECO:0000256" key="5">
    <source>
        <dbReference type="ARBA" id="ARBA00023002"/>
    </source>
</evidence>
<evidence type="ECO:0008006" key="13">
    <source>
        <dbReference type="Google" id="ProtNLM"/>
    </source>
</evidence>
<protein>
    <recommendedName>
        <fullName evidence="13">Cytochrome P450</fullName>
    </recommendedName>
</protein>